<keyword evidence="2" id="KW-1185">Reference proteome</keyword>
<evidence type="ECO:0000313" key="1">
    <source>
        <dbReference type="EMBL" id="MDI9242025.1"/>
    </source>
</evidence>
<dbReference type="AlphaFoldDB" id="A0AAP4BAE0"/>
<dbReference type="InterPro" id="IPR024539">
    <property type="entry name" value="DUF3877"/>
</dbReference>
<comment type="caution">
    <text evidence="1">The sequence shown here is derived from an EMBL/GenBank/DDBJ whole genome shotgun (WGS) entry which is preliminary data.</text>
</comment>
<sequence>MDKTQLIENVIEQIKEIQLKLGFAKETTRLYFPVESLCQLLRTEPMNGAKLLSILESDKSFDETVLGHIRFFLCKGERMEVRIPAEGAAYVHESVPDPPFLVSMIGLFQEHHHLTIDEICTCFAAFNEHYVCEKMQPGADFDYVLYFPDQKPDPWHYCIRMEMGHTIYHRFTEADYRAIISPGS</sequence>
<accession>A0AAP4BAE0</accession>
<gene>
    <name evidence="1" type="ORF">QJ036_05960</name>
</gene>
<name>A0AAP4BAE0_9FIRM</name>
<dbReference type="Pfam" id="PF12993">
    <property type="entry name" value="DUF3877"/>
    <property type="match status" value="1"/>
</dbReference>
<proteinExistence type="predicted"/>
<organism evidence="1 2">
    <name type="scientific">Fusibacillus kribbianus</name>
    <dbReference type="NCBI Taxonomy" id="3044208"/>
    <lineage>
        <taxon>Bacteria</taxon>
        <taxon>Bacillati</taxon>
        <taxon>Bacillota</taxon>
        <taxon>Clostridia</taxon>
        <taxon>Lachnospirales</taxon>
        <taxon>Lachnospiraceae</taxon>
        <taxon>Fusibacillus</taxon>
    </lineage>
</organism>
<dbReference type="EMBL" id="JASGBQ010000007">
    <property type="protein sequence ID" value="MDI9242025.1"/>
    <property type="molecule type" value="Genomic_DNA"/>
</dbReference>
<evidence type="ECO:0000313" key="2">
    <source>
        <dbReference type="Proteomes" id="UP001300383"/>
    </source>
</evidence>
<dbReference type="RefSeq" id="WP_283230529.1">
    <property type="nucleotide sequence ID" value="NZ_JASGBQ010000007.1"/>
</dbReference>
<reference evidence="1 2" key="1">
    <citation type="submission" date="2023-05" db="EMBL/GenBank/DDBJ databases">
        <title>[ruminococcus] sp. nov., isolated from a pig farm feces dump.</title>
        <authorList>
            <person name="Chang Y.-H."/>
        </authorList>
    </citation>
    <scope>NUCLEOTIDE SEQUENCE [LARGE SCALE GENOMIC DNA]</scope>
    <source>
        <strain evidence="1 2">YH-rum2234</strain>
    </source>
</reference>
<dbReference type="Proteomes" id="UP001300383">
    <property type="component" value="Unassembled WGS sequence"/>
</dbReference>
<protein>
    <submittedName>
        <fullName evidence="1">DUF3877 family protein</fullName>
    </submittedName>
</protein>